<comment type="PTM">
    <text evidence="8">Binds 2 heme c groups covalently per subunit.</text>
</comment>
<evidence type="ECO:0000256" key="7">
    <source>
        <dbReference type="ARBA" id="ARBA00023004"/>
    </source>
</evidence>
<sequence>MRYPVAIALLAAPLLSLAVSGCGGMPRQGIARGADLYDTCRPCHGDKAAGNPELGAPPIAGLPRWYIEAQLGKFRSGQRGTSPADVEGHRMRPMARSLNIEGDVGSVAQYVASLPVRTASATLQGGNATAGAASYGGVCTVCHGADGMGNEAMGAPPLVHESDWYILRALDKFKSHVRGYDSTDAQGQQMATMSSTLQDHQAMLDVIAYIRTLRK</sequence>
<dbReference type="GO" id="GO:0009055">
    <property type="term" value="F:electron transfer activity"/>
    <property type="evidence" value="ECO:0007669"/>
    <property type="project" value="InterPro"/>
</dbReference>
<feature type="binding site" description="axial binding residue" evidence="9">
    <location>
        <position position="143"/>
    </location>
    <ligand>
        <name>heme c</name>
        <dbReference type="ChEBI" id="CHEBI:61717"/>
        <label>2</label>
    </ligand>
    <ligandPart>
        <name>Fe</name>
        <dbReference type="ChEBI" id="CHEBI:18248"/>
    </ligandPart>
</feature>
<accession>A0A538T0F6</accession>
<dbReference type="InterPro" id="IPR036909">
    <property type="entry name" value="Cyt_c-like_dom_sf"/>
</dbReference>
<evidence type="ECO:0000256" key="4">
    <source>
        <dbReference type="ARBA" id="ARBA00022723"/>
    </source>
</evidence>
<dbReference type="EMBL" id="VBOS01000140">
    <property type="protein sequence ID" value="TMQ56994.1"/>
    <property type="molecule type" value="Genomic_DNA"/>
</dbReference>
<organism evidence="12 13">
    <name type="scientific">Eiseniibacteriota bacterium</name>
    <dbReference type="NCBI Taxonomy" id="2212470"/>
    <lineage>
        <taxon>Bacteria</taxon>
        <taxon>Candidatus Eiseniibacteriota</taxon>
    </lineage>
</organism>
<feature type="domain" description="Cytochrome c" evidence="11">
    <location>
        <begin position="126"/>
        <end position="214"/>
    </location>
</feature>
<evidence type="ECO:0000256" key="8">
    <source>
        <dbReference type="PIRSR" id="PIRSR000005-1"/>
    </source>
</evidence>
<dbReference type="PANTHER" id="PTHR33751">
    <property type="entry name" value="CBB3-TYPE CYTOCHROME C OXIDASE SUBUNIT FIXP"/>
    <property type="match status" value="1"/>
</dbReference>
<evidence type="ECO:0000256" key="6">
    <source>
        <dbReference type="ARBA" id="ARBA00022982"/>
    </source>
</evidence>
<evidence type="ECO:0000313" key="12">
    <source>
        <dbReference type="EMBL" id="TMQ56994.1"/>
    </source>
</evidence>
<dbReference type="PROSITE" id="PS51007">
    <property type="entry name" value="CYTC"/>
    <property type="match status" value="2"/>
</dbReference>
<feature type="signal peptide" evidence="10">
    <location>
        <begin position="1"/>
        <end position="18"/>
    </location>
</feature>
<feature type="binding site" description="covalent" evidence="8">
    <location>
        <position position="139"/>
    </location>
    <ligand>
        <name>heme c</name>
        <dbReference type="ChEBI" id="CHEBI:61717"/>
        <label>2</label>
    </ligand>
</feature>
<evidence type="ECO:0000256" key="1">
    <source>
        <dbReference type="ARBA" id="ARBA00004418"/>
    </source>
</evidence>
<keyword evidence="10" id="KW-0732">Signal</keyword>
<keyword evidence="6" id="KW-0249">Electron transport</keyword>
<dbReference type="SUPFAM" id="SSF46626">
    <property type="entry name" value="Cytochrome c"/>
    <property type="match status" value="2"/>
</dbReference>
<comment type="subcellular location">
    <subcellularLocation>
        <location evidence="1">Periplasm</location>
    </subcellularLocation>
</comment>
<dbReference type="InterPro" id="IPR009056">
    <property type="entry name" value="Cyt_c-like_dom"/>
</dbReference>
<feature type="binding site" description="axial binding residue" evidence="9">
    <location>
        <position position="44"/>
    </location>
    <ligand>
        <name>heme c</name>
        <dbReference type="ChEBI" id="CHEBI:61717"/>
        <label>1</label>
    </ligand>
    <ligandPart>
        <name>Fe</name>
        <dbReference type="ChEBI" id="CHEBI:18248"/>
    </ligandPart>
</feature>
<feature type="binding site" description="covalent" evidence="8">
    <location>
        <position position="43"/>
    </location>
    <ligand>
        <name>heme c</name>
        <dbReference type="ChEBI" id="CHEBI:61717"/>
        <label>1</label>
    </ligand>
</feature>
<dbReference type="PIRSF" id="PIRSF000005">
    <property type="entry name" value="Cytochrome_c4"/>
    <property type="match status" value="1"/>
</dbReference>
<reference evidence="12 13" key="1">
    <citation type="journal article" date="2019" name="Nat. Microbiol.">
        <title>Mediterranean grassland soil C-N compound turnover is dependent on rainfall and depth, and is mediated by genomically divergent microorganisms.</title>
        <authorList>
            <person name="Diamond S."/>
            <person name="Andeer P.F."/>
            <person name="Li Z."/>
            <person name="Crits-Christoph A."/>
            <person name="Burstein D."/>
            <person name="Anantharaman K."/>
            <person name="Lane K.R."/>
            <person name="Thomas B.C."/>
            <person name="Pan C."/>
            <person name="Northen T.R."/>
            <person name="Banfield J.F."/>
        </authorList>
    </citation>
    <scope>NUCLEOTIDE SEQUENCE [LARGE SCALE GENOMIC DNA]</scope>
    <source>
        <strain evidence="12">WS_2</strain>
    </source>
</reference>
<dbReference type="Gene3D" id="1.10.760.10">
    <property type="entry name" value="Cytochrome c-like domain"/>
    <property type="match status" value="2"/>
</dbReference>
<dbReference type="InterPro" id="IPR024167">
    <property type="entry name" value="Cytochrome_c4-like"/>
</dbReference>
<dbReference type="PANTHER" id="PTHR33751:SF9">
    <property type="entry name" value="CYTOCHROME C4"/>
    <property type="match status" value="1"/>
</dbReference>
<dbReference type="GO" id="GO:0005506">
    <property type="term" value="F:iron ion binding"/>
    <property type="evidence" value="ECO:0007669"/>
    <property type="project" value="InterPro"/>
</dbReference>
<gene>
    <name evidence="12" type="ORF">E6K72_04080</name>
</gene>
<keyword evidence="2" id="KW-0813">Transport</keyword>
<evidence type="ECO:0000256" key="2">
    <source>
        <dbReference type="ARBA" id="ARBA00022448"/>
    </source>
</evidence>
<dbReference type="AlphaFoldDB" id="A0A538T0F6"/>
<feature type="binding site" description="covalent" evidence="8">
    <location>
        <position position="40"/>
    </location>
    <ligand>
        <name>heme c</name>
        <dbReference type="ChEBI" id="CHEBI:61717"/>
        <label>1</label>
    </ligand>
</feature>
<proteinExistence type="predicted"/>
<dbReference type="InterPro" id="IPR050597">
    <property type="entry name" value="Cytochrome_c_Oxidase_Subunit"/>
</dbReference>
<dbReference type="Proteomes" id="UP000317716">
    <property type="component" value="Unassembled WGS sequence"/>
</dbReference>
<keyword evidence="5" id="KW-0574">Periplasm</keyword>
<keyword evidence="7 9" id="KW-0408">Iron</keyword>
<feature type="binding site" description="covalent" evidence="8">
    <location>
        <position position="142"/>
    </location>
    <ligand>
        <name>heme c</name>
        <dbReference type="ChEBI" id="CHEBI:61717"/>
        <label>2</label>
    </ligand>
</feature>
<comment type="caution">
    <text evidence="12">The sequence shown here is derived from an EMBL/GenBank/DDBJ whole genome shotgun (WGS) entry which is preliminary data.</text>
</comment>
<protein>
    <submittedName>
        <fullName evidence="12">Cytochrome c</fullName>
    </submittedName>
</protein>
<feature type="domain" description="Cytochrome c" evidence="11">
    <location>
        <begin position="28"/>
        <end position="115"/>
    </location>
</feature>
<evidence type="ECO:0000256" key="9">
    <source>
        <dbReference type="PIRSR" id="PIRSR000005-2"/>
    </source>
</evidence>
<evidence type="ECO:0000256" key="5">
    <source>
        <dbReference type="ARBA" id="ARBA00022764"/>
    </source>
</evidence>
<keyword evidence="4 9" id="KW-0479">Metal-binding</keyword>
<keyword evidence="3 8" id="KW-0349">Heme</keyword>
<feature type="binding site" description="axial binding residue" evidence="9">
    <location>
        <position position="190"/>
    </location>
    <ligand>
        <name>heme c</name>
        <dbReference type="ChEBI" id="CHEBI:61717"/>
        <label>2</label>
    </ligand>
    <ligandPart>
        <name>Fe</name>
        <dbReference type="ChEBI" id="CHEBI:18248"/>
    </ligandPart>
</feature>
<evidence type="ECO:0000313" key="13">
    <source>
        <dbReference type="Proteomes" id="UP000317716"/>
    </source>
</evidence>
<dbReference type="PROSITE" id="PS51257">
    <property type="entry name" value="PROKAR_LIPOPROTEIN"/>
    <property type="match status" value="1"/>
</dbReference>
<dbReference type="GO" id="GO:0042597">
    <property type="term" value="C:periplasmic space"/>
    <property type="evidence" value="ECO:0007669"/>
    <property type="project" value="UniProtKB-SubCell"/>
</dbReference>
<dbReference type="GO" id="GO:0020037">
    <property type="term" value="F:heme binding"/>
    <property type="evidence" value="ECO:0007669"/>
    <property type="project" value="InterPro"/>
</dbReference>
<evidence type="ECO:0000256" key="10">
    <source>
        <dbReference type="SAM" id="SignalP"/>
    </source>
</evidence>
<feature type="binding site" description="axial binding residue" evidence="9">
    <location>
        <position position="91"/>
    </location>
    <ligand>
        <name>heme c</name>
        <dbReference type="ChEBI" id="CHEBI:61717"/>
        <label>1</label>
    </ligand>
    <ligandPart>
        <name>Fe</name>
        <dbReference type="ChEBI" id="CHEBI:18248"/>
    </ligandPart>
</feature>
<name>A0A538T0F6_UNCEI</name>
<evidence type="ECO:0000256" key="3">
    <source>
        <dbReference type="ARBA" id="ARBA00022617"/>
    </source>
</evidence>
<feature type="chain" id="PRO_5021855503" evidence="10">
    <location>
        <begin position="19"/>
        <end position="215"/>
    </location>
</feature>
<evidence type="ECO:0000259" key="11">
    <source>
        <dbReference type="PROSITE" id="PS51007"/>
    </source>
</evidence>
<dbReference type="Pfam" id="PF00034">
    <property type="entry name" value="Cytochrom_C"/>
    <property type="match status" value="2"/>
</dbReference>